<dbReference type="PRINTS" id="PR01790">
    <property type="entry name" value="SMP30FAMILY"/>
</dbReference>
<dbReference type="SUPFAM" id="SSF63829">
    <property type="entry name" value="Calcium-dependent phosphotriesterase"/>
    <property type="match status" value="1"/>
</dbReference>
<feature type="domain" description="SMP-30/Gluconolactonase/LRE-like region" evidence="4">
    <location>
        <begin position="17"/>
        <end position="253"/>
    </location>
</feature>
<feature type="active site" description="Proton donor/acceptor" evidence="2">
    <location>
        <position position="196"/>
    </location>
</feature>
<evidence type="ECO:0000313" key="6">
    <source>
        <dbReference type="Proteomes" id="UP000237684"/>
    </source>
</evidence>
<gene>
    <name evidence="5" type="ORF">B1R32_11610</name>
</gene>
<dbReference type="FunCoup" id="A0A2S8SQE9">
    <property type="interactions" value="117"/>
</dbReference>
<comment type="caution">
    <text evidence="5">The sequence shown here is derived from an EMBL/GenBank/DDBJ whole genome shotgun (WGS) entry which is preliminary data.</text>
</comment>
<evidence type="ECO:0000256" key="1">
    <source>
        <dbReference type="ARBA" id="ARBA00008853"/>
    </source>
</evidence>
<keyword evidence="6" id="KW-1185">Reference proteome</keyword>
<evidence type="ECO:0000313" key="5">
    <source>
        <dbReference type="EMBL" id="PQV63034.1"/>
    </source>
</evidence>
<dbReference type="GO" id="GO:0005509">
    <property type="term" value="F:calcium ion binding"/>
    <property type="evidence" value="ECO:0007669"/>
    <property type="project" value="TreeGrafter"/>
</dbReference>
<keyword evidence="3" id="KW-0862">Zinc</keyword>
<dbReference type="Proteomes" id="UP000237684">
    <property type="component" value="Unassembled WGS sequence"/>
</dbReference>
<protein>
    <submittedName>
        <fullName evidence="5">D-xylonolactonase</fullName>
    </submittedName>
</protein>
<dbReference type="RefSeq" id="WP_106380778.1">
    <property type="nucleotide sequence ID" value="NZ_NIGF01000016.1"/>
</dbReference>
<dbReference type="AlphaFoldDB" id="A0A2S8SQE9"/>
<reference evidence="5 6" key="1">
    <citation type="journal article" date="2018" name="Syst. Appl. Microbiol.">
        <title>Abditibacterium utsteinense sp. nov., the first cultivated member of candidate phylum FBP, isolated from ice-free Antarctic soil samples.</title>
        <authorList>
            <person name="Tahon G."/>
            <person name="Tytgat B."/>
            <person name="Lebbe L."/>
            <person name="Carlier A."/>
            <person name="Willems A."/>
        </authorList>
    </citation>
    <scope>NUCLEOTIDE SEQUENCE [LARGE SCALE GENOMIC DNA]</scope>
    <source>
        <strain evidence="5 6">LMG 29911</strain>
    </source>
</reference>
<accession>A0A2S8SQE9</accession>
<dbReference type="Gene3D" id="2.120.10.30">
    <property type="entry name" value="TolB, C-terminal domain"/>
    <property type="match status" value="1"/>
</dbReference>
<evidence type="ECO:0000256" key="3">
    <source>
        <dbReference type="PIRSR" id="PIRSR605511-2"/>
    </source>
</evidence>
<dbReference type="Pfam" id="PF08450">
    <property type="entry name" value="SGL"/>
    <property type="match status" value="1"/>
</dbReference>
<feature type="binding site" evidence="3">
    <location>
        <position position="196"/>
    </location>
    <ligand>
        <name>a divalent metal cation</name>
        <dbReference type="ChEBI" id="CHEBI:60240"/>
    </ligand>
</feature>
<dbReference type="PANTHER" id="PTHR10907">
    <property type="entry name" value="REGUCALCIN"/>
    <property type="match status" value="1"/>
</dbReference>
<dbReference type="GO" id="GO:0019853">
    <property type="term" value="P:L-ascorbic acid biosynthetic process"/>
    <property type="evidence" value="ECO:0007669"/>
    <property type="project" value="TreeGrafter"/>
</dbReference>
<proteinExistence type="inferred from homology"/>
<feature type="binding site" evidence="3">
    <location>
        <position position="101"/>
    </location>
    <ligand>
        <name>substrate</name>
    </ligand>
</feature>
<keyword evidence="3" id="KW-0479">Metal-binding</keyword>
<dbReference type="InParanoid" id="A0A2S8SQE9"/>
<evidence type="ECO:0000259" key="4">
    <source>
        <dbReference type="Pfam" id="PF08450"/>
    </source>
</evidence>
<dbReference type="PANTHER" id="PTHR10907:SF47">
    <property type="entry name" value="REGUCALCIN"/>
    <property type="match status" value="1"/>
</dbReference>
<feature type="binding site" evidence="3">
    <location>
        <position position="103"/>
    </location>
    <ligand>
        <name>substrate</name>
    </ligand>
</feature>
<comment type="similarity">
    <text evidence="1">Belongs to the SMP-30/CGR1 family.</text>
</comment>
<dbReference type="InterPro" id="IPR005511">
    <property type="entry name" value="SMP-30"/>
</dbReference>
<comment type="cofactor">
    <cofactor evidence="3">
        <name>Zn(2+)</name>
        <dbReference type="ChEBI" id="CHEBI:29105"/>
    </cofactor>
    <text evidence="3">Binds 1 divalent metal cation per subunit.</text>
</comment>
<name>A0A2S8SQE9_9BACT</name>
<dbReference type="OrthoDB" id="9775406at2"/>
<feature type="binding site" evidence="3">
    <location>
        <position position="19"/>
    </location>
    <ligand>
        <name>a divalent metal cation</name>
        <dbReference type="ChEBI" id="CHEBI:60240"/>
    </ligand>
</feature>
<dbReference type="InterPro" id="IPR013658">
    <property type="entry name" value="SGL"/>
</dbReference>
<feature type="binding site" evidence="3">
    <location>
        <position position="121"/>
    </location>
    <ligand>
        <name>substrate</name>
    </ligand>
</feature>
<dbReference type="InterPro" id="IPR011042">
    <property type="entry name" value="6-blade_b-propeller_TolB-like"/>
</dbReference>
<organism evidence="5 6">
    <name type="scientific">Abditibacterium utsteinense</name>
    <dbReference type="NCBI Taxonomy" id="1960156"/>
    <lineage>
        <taxon>Bacteria</taxon>
        <taxon>Pseudomonadati</taxon>
        <taxon>Abditibacteriota</taxon>
        <taxon>Abditibacteriia</taxon>
        <taxon>Abditibacteriales</taxon>
        <taxon>Abditibacteriaceae</taxon>
        <taxon>Abditibacterium</taxon>
    </lineage>
</organism>
<feature type="binding site" evidence="3">
    <location>
        <position position="148"/>
    </location>
    <ligand>
        <name>a divalent metal cation</name>
        <dbReference type="ChEBI" id="CHEBI:60240"/>
    </ligand>
</feature>
<sequence length="289" mass="31204">MKPNLQPEVLANLHCLCGENPLYDEARGTLYWCDIPPGKVFALDVQSGAHRLIYQGAECGAFSLQSDGNLLIFPGHDALILNPQNGETTLVKTGIVSDTGRFNDCIVDAKGRIFAGTVDWERNNRGGLFRLDSHLQADPICAGTACSNGMAFTPDERGLYWADSSARVVYLFDYDALSGALSNRRAWLETPGFTPDGLTIDSDGNLWIAFFGGSCLRHYDAQAKLLTQVDFPTANITSCIFGGPNLDELYVTSGGGQGETKSDSLAGALFRIRPAVGGQAEFRSQINLP</sequence>
<evidence type="ECO:0000256" key="2">
    <source>
        <dbReference type="PIRSR" id="PIRSR605511-1"/>
    </source>
</evidence>
<dbReference type="GO" id="GO:0004341">
    <property type="term" value="F:gluconolactonase activity"/>
    <property type="evidence" value="ECO:0007669"/>
    <property type="project" value="TreeGrafter"/>
</dbReference>
<dbReference type="EMBL" id="NIGF01000016">
    <property type="protein sequence ID" value="PQV63034.1"/>
    <property type="molecule type" value="Genomic_DNA"/>
</dbReference>